<evidence type="ECO:0000313" key="3">
    <source>
        <dbReference type="Proteomes" id="UP000799438"/>
    </source>
</evidence>
<proteinExistence type="predicted"/>
<keyword evidence="3" id="KW-1185">Reference proteome</keyword>
<dbReference type="AlphaFoldDB" id="A0A6A6BFM7"/>
<evidence type="ECO:0000313" key="2">
    <source>
        <dbReference type="EMBL" id="KAF2142115.1"/>
    </source>
</evidence>
<accession>A0A6A6BFM7</accession>
<feature type="compositionally biased region" description="Basic and acidic residues" evidence="1">
    <location>
        <begin position="125"/>
        <end position="147"/>
    </location>
</feature>
<feature type="compositionally biased region" description="Pro residues" evidence="1">
    <location>
        <begin position="65"/>
        <end position="108"/>
    </location>
</feature>
<sequence>MCLVKVHEEPDIAVPYRVHREPPRRRSTRVSRTYIEEERRRPPSVVSHHHHSSQHFARVSNPPALQVPPPQPVPVFVQPPPHSVPVPVPPPPPPPPPTAPRVPSPPPSAHYVEVSPRSSYSSSDRGNEYVLREREVRRERREYEHSPARSSYTDYRRSRGPEYETFRYIEPPEERREPRWAGGRDRSRSRDYRADDPRASYRSTRIEVHNSRRGGDRDYYR</sequence>
<gene>
    <name evidence="2" type="ORF">K452DRAFT_26769</name>
</gene>
<reference evidence="2" key="1">
    <citation type="journal article" date="2020" name="Stud. Mycol.">
        <title>101 Dothideomycetes genomes: a test case for predicting lifestyles and emergence of pathogens.</title>
        <authorList>
            <person name="Haridas S."/>
            <person name="Albert R."/>
            <person name="Binder M."/>
            <person name="Bloem J."/>
            <person name="Labutti K."/>
            <person name="Salamov A."/>
            <person name="Andreopoulos B."/>
            <person name="Baker S."/>
            <person name="Barry K."/>
            <person name="Bills G."/>
            <person name="Bluhm B."/>
            <person name="Cannon C."/>
            <person name="Castanera R."/>
            <person name="Culley D."/>
            <person name="Daum C."/>
            <person name="Ezra D."/>
            <person name="Gonzalez J."/>
            <person name="Henrissat B."/>
            <person name="Kuo A."/>
            <person name="Liang C."/>
            <person name="Lipzen A."/>
            <person name="Lutzoni F."/>
            <person name="Magnuson J."/>
            <person name="Mondo S."/>
            <person name="Nolan M."/>
            <person name="Ohm R."/>
            <person name="Pangilinan J."/>
            <person name="Park H.-J."/>
            <person name="Ramirez L."/>
            <person name="Alfaro M."/>
            <person name="Sun H."/>
            <person name="Tritt A."/>
            <person name="Yoshinaga Y."/>
            <person name="Zwiers L.-H."/>
            <person name="Turgeon B."/>
            <person name="Goodwin S."/>
            <person name="Spatafora J."/>
            <person name="Crous P."/>
            <person name="Grigoriev I."/>
        </authorList>
    </citation>
    <scope>NUCLEOTIDE SEQUENCE</scope>
    <source>
        <strain evidence="2">CBS 121167</strain>
    </source>
</reference>
<dbReference type="EMBL" id="ML995485">
    <property type="protein sequence ID" value="KAF2142115.1"/>
    <property type="molecule type" value="Genomic_DNA"/>
</dbReference>
<feature type="region of interest" description="Disordered" evidence="1">
    <location>
        <begin position="17"/>
        <end position="221"/>
    </location>
</feature>
<evidence type="ECO:0000256" key="1">
    <source>
        <dbReference type="SAM" id="MobiDB-lite"/>
    </source>
</evidence>
<dbReference type="GeneID" id="54296349"/>
<protein>
    <submittedName>
        <fullName evidence="2">Uncharacterized protein</fullName>
    </submittedName>
</protein>
<dbReference type="Proteomes" id="UP000799438">
    <property type="component" value="Unassembled WGS sequence"/>
</dbReference>
<feature type="compositionally biased region" description="Basic and acidic residues" evidence="1">
    <location>
        <begin position="154"/>
        <end position="221"/>
    </location>
</feature>
<name>A0A6A6BFM7_9PEZI</name>
<organism evidence="2 3">
    <name type="scientific">Aplosporella prunicola CBS 121167</name>
    <dbReference type="NCBI Taxonomy" id="1176127"/>
    <lineage>
        <taxon>Eukaryota</taxon>
        <taxon>Fungi</taxon>
        <taxon>Dikarya</taxon>
        <taxon>Ascomycota</taxon>
        <taxon>Pezizomycotina</taxon>
        <taxon>Dothideomycetes</taxon>
        <taxon>Dothideomycetes incertae sedis</taxon>
        <taxon>Botryosphaeriales</taxon>
        <taxon>Aplosporellaceae</taxon>
        <taxon>Aplosporella</taxon>
    </lineage>
</organism>
<dbReference type="RefSeq" id="XP_033397827.1">
    <property type="nucleotide sequence ID" value="XM_033538853.1"/>
</dbReference>